<organism evidence="12 13">
    <name type="scientific">Clupea harengus</name>
    <name type="common">Atlantic herring</name>
    <dbReference type="NCBI Taxonomy" id="7950"/>
    <lineage>
        <taxon>Eukaryota</taxon>
        <taxon>Metazoa</taxon>
        <taxon>Chordata</taxon>
        <taxon>Craniata</taxon>
        <taxon>Vertebrata</taxon>
        <taxon>Euteleostomi</taxon>
        <taxon>Actinopterygii</taxon>
        <taxon>Neopterygii</taxon>
        <taxon>Teleostei</taxon>
        <taxon>Clupei</taxon>
        <taxon>Clupeiformes</taxon>
        <taxon>Clupeoidei</taxon>
        <taxon>Clupeidae</taxon>
        <taxon>Clupea</taxon>
    </lineage>
</organism>
<evidence type="ECO:0000256" key="7">
    <source>
        <dbReference type="ARBA" id="ARBA00023163"/>
    </source>
</evidence>
<dbReference type="Pfam" id="PF10376">
    <property type="entry name" value="Mei5"/>
    <property type="match status" value="1"/>
</dbReference>
<evidence type="ECO:0000256" key="9">
    <source>
        <dbReference type="ARBA" id="ARBA00023242"/>
    </source>
</evidence>
<evidence type="ECO:0000313" key="12">
    <source>
        <dbReference type="Proteomes" id="UP000515152"/>
    </source>
</evidence>
<sequence>MDTTPKAQKSRSVLHTPSNDVDVSVSPFLSCGRKTMSSSLRQRLKRSRRSFTSPLPVAKRLNVDPEDDSPASLSTDDKTKLTEVKGKKELDLNQNEKSSCEQPTNQSPRPLTDSSQSPQKGILHLRDRLRREVKEKTEMLRRLRMVKMYRQKNDLSQLRTLISKWRHGAQAVLYELQTEMPMDGCKASLGQLMDHFGLEDRLLHYDRKQDDFRDVRGIQN</sequence>
<dbReference type="KEGG" id="char:105900056"/>
<dbReference type="InterPro" id="IPR018468">
    <property type="entry name" value="SFR1/Mei5"/>
</dbReference>
<keyword evidence="5" id="KW-0805">Transcription regulation</keyword>
<dbReference type="PANTHER" id="PTHR28643:SF1">
    <property type="entry name" value="SWI5-DEPENDENT RECOMBINATION DNA REPAIR PROTEIN 1 HOMOLOG"/>
    <property type="match status" value="1"/>
</dbReference>
<comment type="subcellular location">
    <subcellularLocation>
        <location evidence="1">Nucleus</location>
    </subcellularLocation>
</comment>
<dbReference type="GeneID" id="105900056"/>
<proteinExistence type="inferred from homology"/>
<evidence type="ECO:0000256" key="6">
    <source>
        <dbReference type="ARBA" id="ARBA00023054"/>
    </source>
</evidence>
<dbReference type="InterPro" id="IPR042429">
    <property type="entry name" value="SFR1"/>
</dbReference>
<comment type="similarity">
    <text evidence="2">Belongs to the SFR1/MEI5 family.</text>
</comment>
<evidence type="ECO:0000256" key="3">
    <source>
        <dbReference type="ARBA" id="ARBA00014688"/>
    </source>
</evidence>
<dbReference type="PANTHER" id="PTHR28643">
    <property type="entry name" value="SWI5-DEPENDENT RECOMBINATION DNA REPAIR PROTEIN 1 HOMOLOG"/>
    <property type="match status" value="1"/>
</dbReference>
<reference evidence="13" key="1">
    <citation type="submission" date="2025-08" db="UniProtKB">
        <authorList>
            <consortium name="RefSeq"/>
        </authorList>
    </citation>
    <scope>IDENTIFICATION</scope>
</reference>
<evidence type="ECO:0000256" key="1">
    <source>
        <dbReference type="ARBA" id="ARBA00004123"/>
    </source>
</evidence>
<evidence type="ECO:0000256" key="11">
    <source>
        <dbReference type="SAM" id="MobiDB-lite"/>
    </source>
</evidence>
<dbReference type="GO" id="GO:0032798">
    <property type="term" value="C:Swi5-Sfr1 complex"/>
    <property type="evidence" value="ECO:0007669"/>
    <property type="project" value="InterPro"/>
</dbReference>
<feature type="compositionally biased region" description="Polar residues" evidence="11">
    <location>
        <begin position="1"/>
        <end position="21"/>
    </location>
</feature>
<gene>
    <name evidence="13" type="primary">sfr1</name>
</gene>
<dbReference type="AlphaFoldDB" id="A0A6P3VWF2"/>
<keyword evidence="4" id="KW-0227">DNA damage</keyword>
<name>A0A6P3VWF2_CLUHA</name>
<keyword evidence="7" id="KW-0804">Transcription</keyword>
<dbReference type="GO" id="GO:0000724">
    <property type="term" value="P:double-strand break repair via homologous recombination"/>
    <property type="evidence" value="ECO:0007669"/>
    <property type="project" value="InterPro"/>
</dbReference>
<protein>
    <recommendedName>
        <fullName evidence="3">Swi5-dependent recombination DNA repair protein 1 homolog</fullName>
    </recommendedName>
    <alternativeName>
        <fullName evidence="10">Meiosis protein 5 homolog</fullName>
    </alternativeName>
</protein>
<keyword evidence="12" id="KW-1185">Reference proteome</keyword>
<dbReference type="GO" id="GO:0003713">
    <property type="term" value="F:transcription coactivator activity"/>
    <property type="evidence" value="ECO:0007669"/>
    <property type="project" value="InterPro"/>
</dbReference>
<evidence type="ECO:0000256" key="8">
    <source>
        <dbReference type="ARBA" id="ARBA00023204"/>
    </source>
</evidence>
<feature type="compositionally biased region" description="Basic and acidic residues" evidence="11">
    <location>
        <begin position="75"/>
        <end position="91"/>
    </location>
</feature>
<feature type="compositionally biased region" description="Polar residues" evidence="11">
    <location>
        <begin position="92"/>
        <end position="119"/>
    </location>
</feature>
<accession>A0A6P3VWF2</accession>
<feature type="region of interest" description="Disordered" evidence="11">
    <location>
        <begin position="1"/>
        <end position="122"/>
    </location>
</feature>
<keyword evidence="8" id="KW-0234">DNA repair</keyword>
<evidence type="ECO:0000256" key="5">
    <source>
        <dbReference type="ARBA" id="ARBA00023015"/>
    </source>
</evidence>
<keyword evidence="9" id="KW-0539">Nucleus</keyword>
<dbReference type="Gene3D" id="6.10.140.1020">
    <property type="match status" value="1"/>
</dbReference>
<evidence type="ECO:0000256" key="4">
    <source>
        <dbReference type="ARBA" id="ARBA00022763"/>
    </source>
</evidence>
<dbReference type="CTD" id="119392"/>
<evidence type="ECO:0000313" key="13">
    <source>
        <dbReference type="RefSeq" id="XP_012682762.2"/>
    </source>
</evidence>
<keyword evidence="6" id="KW-0175">Coiled coil</keyword>
<dbReference type="OrthoDB" id="10051617at2759"/>
<evidence type="ECO:0000256" key="2">
    <source>
        <dbReference type="ARBA" id="ARBA00008729"/>
    </source>
</evidence>
<evidence type="ECO:0000256" key="10">
    <source>
        <dbReference type="ARBA" id="ARBA00033234"/>
    </source>
</evidence>
<dbReference type="RefSeq" id="XP_012682762.2">
    <property type="nucleotide sequence ID" value="XM_012827308.3"/>
</dbReference>
<dbReference type="Proteomes" id="UP000515152">
    <property type="component" value="Chromosome 13"/>
</dbReference>